<sequence>METKQIGIVKSEGIEFPVAFGMETLYLYQKNFKRSLDKDLQQFGEQATQGTFDHGKYHIKALQIVWAFAKSADPKIKRPKTWMKQFVGHSPYDIFVQVEKLLVKEVS</sequence>
<protein>
    <submittedName>
        <fullName evidence="1">Uncharacterized protein</fullName>
    </submittedName>
</protein>
<dbReference type="Proteomes" id="UP001303532">
    <property type="component" value="Chromosome"/>
</dbReference>
<proteinExistence type="predicted"/>
<dbReference type="EMBL" id="CP116341">
    <property type="protein sequence ID" value="WOV83904.1"/>
    <property type="molecule type" value="Genomic_DNA"/>
</dbReference>
<name>A0ABZ0KTZ1_9BACL</name>
<evidence type="ECO:0000313" key="2">
    <source>
        <dbReference type="Proteomes" id="UP001303532"/>
    </source>
</evidence>
<organism evidence="1 2">
    <name type="scientific">Sporosarcina jeotgali</name>
    <dbReference type="NCBI Taxonomy" id="3020056"/>
    <lineage>
        <taxon>Bacteria</taxon>
        <taxon>Bacillati</taxon>
        <taxon>Bacillota</taxon>
        <taxon>Bacilli</taxon>
        <taxon>Bacillales</taxon>
        <taxon>Caryophanaceae</taxon>
        <taxon>Sporosarcina</taxon>
    </lineage>
</organism>
<evidence type="ECO:0000313" key="1">
    <source>
        <dbReference type="EMBL" id="WOV83904.1"/>
    </source>
</evidence>
<gene>
    <name evidence="1" type="ORF">PGH26_13625</name>
</gene>
<accession>A0ABZ0KTZ1</accession>
<dbReference type="RefSeq" id="WP_323691592.1">
    <property type="nucleotide sequence ID" value="NZ_CP116341.1"/>
</dbReference>
<reference evidence="1 2" key="1">
    <citation type="submission" date="2023-01" db="EMBL/GenBank/DDBJ databases">
        <title>Sporosarcina sp. nov., isolated from Korean tranditional fermented seafood 'Jeotgal'.</title>
        <authorList>
            <person name="Yang A.-I."/>
        </authorList>
    </citation>
    <scope>NUCLEOTIDE SEQUENCE [LARGE SCALE GENOMIC DNA]</scope>
    <source>
        <strain evidence="1 2">B2O-1</strain>
    </source>
</reference>
<keyword evidence="2" id="KW-1185">Reference proteome</keyword>